<evidence type="ECO:0000259" key="1">
    <source>
        <dbReference type="Pfam" id="PF00535"/>
    </source>
</evidence>
<keyword evidence="2" id="KW-0808">Transferase</keyword>
<dbReference type="EMBL" id="JASXSX010000001">
    <property type="protein sequence ID" value="MDT3767204.1"/>
    <property type="molecule type" value="Genomic_DNA"/>
</dbReference>
<dbReference type="SUPFAM" id="SSF53448">
    <property type="entry name" value="Nucleotide-diphospho-sugar transferases"/>
    <property type="match status" value="1"/>
</dbReference>
<dbReference type="InterPro" id="IPR029044">
    <property type="entry name" value="Nucleotide-diphossugar_trans"/>
</dbReference>
<dbReference type="Proteomes" id="UP001247542">
    <property type="component" value="Unassembled WGS sequence"/>
</dbReference>
<dbReference type="Gene3D" id="3.90.550.10">
    <property type="entry name" value="Spore Coat Polysaccharide Biosynthesis Protein SpsA, Chain A"/>
    <property type="match status" value="1"/>
</dbReference>
<dbReference type="RefSeq" id="WP_313272572.1">
    <property type="nucleotide sequence ID" value="NZ_JASXSX010000001.1"/>
</dbReference>
<protein>
    <submittedName>
        <fullName evidence="2">Glycosyltransferase</fullName>
        <ecNumber evidence="2">2.4.-.-</ecNumber>
    </submittedName>
</protein>
<evidence type="ECO:0000313" key="2">
    <source>
        <dbReference type="EMBL" id="MDT3767204.1"/>
    </source>
</evidence>
<dbReference type="InterPro" id="IPR001173">
    <property type="entry name" value="Glyco_trans_2-like"/>
</dbReference>
<keyword evidence="2" id="KW-0328">Glycosyltransferase</keyword>
<organism evidence="2 3">
    <name type="scientific">Gleimia hominis</name>
    <dbReference type="NCBI Taxonomy" id="595468"/>
    <lineage>
        <taxon>Bacteria</taxon>
        <taxon>Bacillati</taxon>
        <taxon>Actinomycetota</taxon>
        <taxon>Actinomycetes</taxon>
        <taxon>Actinomycetales</taxon>
        <taxon>Actinomycetaceae</taxon>
        <taxon>Gleimia</taxon>
    </lineage>
</organism>
<accession>A0ABU3I9Z7</accession>
<comment type="caution">
    <text evidence="2">The sequence shown here is derived from an EMBL/GenBank/DDBJ whole genome shotgun (WGS) entry which is preliminary data.</text>
</comment>
<proteinExistence type="predicted"/>
<dbReference type="PANTHER" id="PTHR22916">
    <property type="entry name" value="GLYCOSYLTRANSFERASE"/>
    <property type="match status" value="1"/>
</dbReference>
<dbReference type="GO" id="GO:0016757">
    <property type="term" value="F:glycosyltransferase activity"/>
    <property type="evidence" value="ECO:0007669"/>
    <property type="project" value="UniProtKB-KW"/>
</dbReference>
<evidence type="ECO:0000313" key="3">
    <source>
        <dbReference type="Proteomes" id="UP001247542"/>
    </source>
</evidence>
<dbReference type="Pfam" id="PF00535">
    <property type="entry name" value="Glycos_transf_2"/>
    <property type="match status" value="1"/>
</dbReference>
<sequence length="323" mass="36677">MPRFSVIIPYYNGSAHLPTLVRTLEPHDVEVIVVDDVSTRRHAQNLKHVAEKHGWTCLRQPKNQGPGPARNRAIQAATGEYLIFLDADDQLAPSITQQLERVVADHEPDIIAYDLHAVTPKTDFIYPMVADEHAGWVEPSVALALIMGITSGKCYRRKFVTENDLRFAPLRRHEDTVFTKTACARAEKIFYLPEPLYQYSVDPGSLSARNRAITIENSFAAFSFIAQHVGDRYPDALEYVYIQEVIMSCVMQVNRARLSGQKMRTLFDKFEAQYPHWSSNPFLRSRAPLRYQVMAQLVHHRSTCGLRALMLADAAARKIRGVN</sequence>
<gene>
    <name evidence="2" type="ORF">QS713_03870</name>
</gene>
<feature type="domain" description="Glycosyltransferase 2-like" evidence="1">
    <location>
        <begin position="5"/>
        <end position="127"/>
    </location>
</feature>
<keyword evidence="3" id="KW-1185">Reference proteome</keyword>
<dbReference type="EC" id="2.4.-.-" evidence="2"/>
<dbReference type="PANTHER" id="PTHR22916:SF3">
    <property type="entry name" value="UDP-GLCNAC:BETAGAL BETA-1,3-N-ACETYLGLUCOSAMINYLTRANSFERASE-LIKE PROTEIN 1"/>
    <property type="match status" value="1"/>
</dbReference>
<name>A0ABU3I9Z7_9ACTO</name>
<reference evidence="2 3" key="1">
    <citation type="submission" date="2023-06" db="EMBL/GenBank/DDBJ databases">
        <title>Draft genome sequence of Gleimia hominis type strain CCUG 57540T.</title>
        <authorList>
            <person name="Salva-Serra F."/>
            <person name="Cardew S."/>
            <person name="Jensie Markopoulos S."/>
            <person name="Ohlen M."/>
            <person name="Inganas E."/>
            <person name="Svensson-Stadler L."/>
            <person name="Moore E.R.B."/>
        </authorList>
    </citation>
    <scope>NUCLEOTIDE SEQUENCE [LARGE SCALE GENOMIC DNA]</scope>
    <source>
        <strain evidence="2 3">CCUG 57540</strain>
    </source>
</reference>
<dbReference type="CDD" id="cd00761">
    <property type="entry name" value="Glyco_tranf_GTA_type"/>
    <property type="match status" value="1"/>
</dbReference>